<sequence>MQATPETAARQHWMGVLALALVDEPSREQLQRHEAALRDTDYQMIRAPEIGMTLVRGRMGGTGSAFNLGEMSVTRCVVRLADGRTGYSYLAGRDKRHAELAALADAHLQGAQQAWWLSELIEPLARAQAERRARKDARSRCNESGILYPGPRRRLMNAVLLQPAFTDPVLDAQRSFRVALKALSGPGVIQTLPTRHQPPALQGLDSATHALCLALLDLDTPLWLAPEFDTPAIRANIAFHCGSPIVSDRHAARFALLDASTVRDLHGFDTGNDRYPDQSCTLLIQLPGLQGGQTLAWSGPGIEQQNSVALPLDEAFWTEREARNVFPCGLDVFFVSGNQMLGLPRSTRVQECA</sequence>
<dbReference type="InterPro" id="IPR008772">
    <property type="entry name" value="Phosphonate_metab_PhnH"/>
</dbReference>
<dbReference type="GO" id="GO:0016829">
    <property type="term" value="F:lyase activity"/>
    <property type="evidence" value="ECO:0007669"/>
    <property type="project" value="UniProtKB-KW"/>
</dbReference>
<dbReference type="Pfam" id="PF06754">
    <property type="entry name" value="PhnG"/>
    <property type="match status" value="1"/>
</dbReference>
<gene>
    <name evidence="1" type="primary">phnH</name>
    <name evidence="1" type="ORF">PSYMO_06185</name>
</gene>
<dbReference type="GO" id="GO:0015716">
    <property type="term" value="P:organic phosphonate transport"/>
    <property type="evidence" value="ECO:0007669"/>
    <property type="project" value="InterPro"/>
</dbReference>
<keyword evidence="1" id="KW-0456">Lyase</keyword>
<dbReference type="Gene3D" id="3.40.50.11310">
    <property type="entry name" value="Bacterial phosphonate metabolism protein PhnH"/>
    <property type="match status" value="1"/>
</dbReference>
<dbReference type="Proteomes" id="UP000003465">
    <property type="component" value="Unassembled WGS sequence"/>
</dbReference>
<dbReference type="SUPFAM" id="SSF159709">
    <property type="entry name" value="PhnH-like"/>
    <property type="match status" value="1"/>
</dbReference>
<name>A0A656G6Y8_PSEA0</name>
<evidence type="ECO:0000313" key="1">
    <source>
        <dbReference type="EMBL" id="EGH21100.1"/>
    </source>
</evidence>
<dbReference type="GO" id="GO:0019634">
    <property type="term" value="P:organic phosphonate metabolic process"/>
    <property type="evidence" value="ECO:0007669"/>
    <property type="project" value="InterPro"/>
</dbReference>
<dbReference type="InterPro" id="IPR038058">
    <property type="entry name" value="PhnH-like_sp"/>
</dbReference>
<dbReference type="AlphaFoldDB" id="A0A656G6Y8"/>
<evidence type="ECO:0000313" key="2">
    <source>
        <dbReference type="Proteomes" id="UP000003465"/>
    </source>
</evidence>
<accession>A0A656G6Y8</accession>
<dbReference type="Pfam" id="PF05845">
    <property type="entry name" value="PhnH"/>
    <property type="match status" value="1"/>
</dbReference>
<dbReference type="NCBIfam" id="TIGR03293">
    <property type="entry name" value="PhnG_redo"/>
    <property type="match status" value="1"/>
</dbReference>
<comment type="caution">
    <text evidence="1">The sequence shown here is derived from an EMBL/GenBank/DDBJ whole genome shotgun (WGS) entry which is preliminary data.</text>
</comment>
<organism evidence="1 2">
    <name type="scientific">Pseudomonas amygdali pv. mori str. 301020</name>
    <dbReference type="NCBI Taxonomy" id="629261"/>
    <lineage>
        <taxon>Bacteria</taxon>
        <taxon>Pseudomonadati</taxon>
        <taxon>Pseudomonadota</taxon>
        <taxon>Gammaproteobacteria</taxon>
        <taxon>Pseudomonadales</taxon>
        <taxon>Pseudomonadaceae</taxon>
        <taxon>Pseudomonas</taxon>
        <taxon>Pseudomonas amygdali</taxon>
    </lineage>
</organism>
<proteinExistence type="predicted"/>
<dbReference type="InterPro" id="IPR009609">
    <property type="entry name" value="Phosphonate_metab_PhnG"/>
</dbReference>
<dbReference type="EMBL" id="AEAG01000246">
    <property type="protein sequence ID" value="EGH21100.1"/>
    <property type="molecule type" value="Genomic_DNA"/>
</dbReference>
<reference evidence="1 2" key="1">
    <citation type="journal article" date="2011" name="PLoS Pathog.">
        <title>Dynamic evolution of pathogenicity revealed by sequencing and comparative genomics of 19 Pseudomonas syringae isolates.</title>
        <authorList>
            <person name="Baltrus D.A."/>
            <person name="Nishimura M.T."/>
            <person name="Romanchuk A."/>
            <person name="Chang J.H."/>
            <person name="Mukhtar M.S."/>
            <person name="Cherkis K."/>
            <person name="Roach J."/>
            <person name="Grant S.R."/>
            <person name="Jones C.D."/>
            <person name="Dangl J.L."/>
        </authorList>
    </citation>
    <scope>NUCLEOTIDE SEQUENCE [LARGE SCALE GENOMIC DNA]</scope>
    <source>
        <strain evidence="1 2">301020</strain>
    </source>
</reference>
<dbReference type="NCBIfam" id="TIGR03292">
    <property type="entry name" value="PhnH_redo"/>
    <property type="match status" value="1"/>
</dbReference>
<protein>
    <submittedName>
        <fullName evidence="1">Carbon-phosphorus lyase complex subunit</fullName>
    </submittedName>
</protein>